<accession>A0A2Z6S4H1</accession>
<keyword evidence="3" id="KW-1185">Reference proteome</keyword>
<proteinExistence type="predicted"/>
<dbReference type="EMBL" id="BLAL01000063">
    <property type="protein sequence ID" value="GES82868.1"/>
    <property type="molecule type" value="Genomic_DNA"/>
</dbReference>
<name>A0A2Z6S4H1_9GLOM</name>
<dbReference type="Proteomes" id="UP000247702">
    <property type="component" value="Unassembled WGS sequence"/>
</dbReference>
<organism evidence="1 3">
    <name type="scientific">Rhizophagus clarus</name>
    <dbReference type="NCBI Taxonomy" id="94130"/>
    <lineage>
        <taxon>Eukaryota</taxon>
        <taxon>Fungi</taxon>
        <taxon>Fungi incertae sedis</taxon>
        <taxon>Mucoromycota</taxon>
        <taxon>Glomeromycotina</taxon>
        <taxon>Glomeromycetes</taxon>
        <taxon>Glomerales</taxon>
        <taxon>Glomeraceae</taxon>
        <taxon>Rhizophagus</taxon>
    </lineage>
</organism>
<dbReference type="OrthoDB" id="2382690at2759"/>
<gene>
    <name evidence="2" type="ORF">RCL2_001005100</name>
    <name evidence="1" type="ORF">RclHR1_09360004</name>
</gene>
<dbReference type="Proteomes" id="UP000615446">
    <property type="component" value="Unassembled WGS sequence"/>
</dbReference>
<reference evidence="2" key="2">
    <citation type="submission" date="2019-10" db="EMBL/GenBank/DDBJ databases">
        <title>Conservation and host-specific expression of non-tandemly repeated heterogenous ribosome RNA gene in arbuscular mycorrhizal fungi.</title>
        <authorList>
            <person name="Maeda T."/>
            <person name="Kobayashi Y."/>
            <person name="Nakagawa T."/>
            <person name="Ezawa T."/>
            <person name="Yamaguchi K."/>
            <person name="Bino T."/>
            <person name="Nishimoto Y."/>
            <person name="Shigenobu S."/>
            <person name="Kawaguchi M."/>
        </authorList>
    </citation>
    <scope>NUCLEOTIDE SEQUENCE</scope>
    <source>
        <strain evidence="2">HR1</strain>
    </source>
</reference>
<evidence type="ECO:0000313" key="2">
    <source>
        <dbReference type="EMBL" id="GES82868.1"/>
    </source>
</evidence>
<protein>
    <submittedName>
        <fullName evidence="1">Uncharacterized protein</fullName>
    </submittedName>
</protein>
<reference evidence="1 3" key="1">
    <citation type="submission" date="2017-11" db="EMBL/GenBank/DDBJ databases">
        <title>The genome of Rhizophagus clarus HR1 reveals common genetic basis of auxotrophy among arbuscular mycorrhizal fungi.</title>
        <authorList>
            <person name="Kobayashi Y."/>
        </authorList>
    </citation>
    <scope>NUCLEOTIDE SEQUENCE [LARGE SCALE GENOMIC DNA]</scope>
    <source>
        <strain evidence="1 3">HR1</strain>
    </source>
</reference>
<evidence type="ECO:0000313" key="3">
    <source>
        <dbReference type="Proteomes" id="UP000247702"/>
    </source>
</evidence>
<dbReference type="AlphaFoldDB" id="A0A2Z6S4H1"/>
<evidence type="ECO:0000313" key="1">
    <source>
        <dbReference type="EMBL" id="GBC10126.1"/>
    </source>
</evidence>
<sequence length="168" mass="19448">MYTEDLSSSLNSPNTSPTLLEQQINEKFNMQLSTPFNSSSTETKEQISSIIQRANELKFVVQKLIKSHAQSHLFNETAKESNINNKNNFLLNFNGNENQLLLLKQQLEQNDIISSQYDYDNIKDILDKTLFYNDICIMPPYFKEIYDTAYQDGLLNVGIDVEDFFILN</sequence>
<dbReference type="EMBL" id="BEXD01004355">
    <property type="protein sequence ID" value="GBC10126.1"/>
    <property type="molecule type" value="Genomic_DNA"/>
</dbReference>
<comment type="caution">
    <text evidence="1">The sequence shown here is derived from an EMBL/GenBank/DDBJ whole genome shotgun (WGS) entry which is preliminary data.</text>
</comment>